<feature type="region of interest" description="Disordered" evidence="1">
    <location>
        <begin position="1"/>
        <end position="46"/>
    </location>
</feature>
<feature type="transmembrane region" description="Helical" evidence="2">
    <location>
        <begin position="331"/>
        <end position="351"/>
    </location>
</feature>
<feature type="region of interest" description="Disordered" evidence="1">
    <location>
        <begin position="188"/>
        <end position="331"/>
    </location>
</feature>
<keyword evidence="2" id="KW-0812">Transmembrane</keyword>
<name>A0A512P8X7_9CELL</name>
<dbReference type="Pfam" id="PF04024">
    <property type="entry name" value="PspC"/>
    <property type="match status" value="1"/>
</dbReference>
<dbReference type="InterPro" id="IPR024425">
    <property type="entry name" value="LiaF-like_C"/>
</dbReference>
<dbReference type="Proteomes" id="UP000321798">
    <property type="component" value="Unassembled WGS sequence"/>
</dbReference>
<keyword evidence="2" id="KW-1133">Transmembrane helix</keyword>
<comment type="caution">
    <text evidence="5">The sequence shown here is derived from an EMBL/GenBank/DDBJ whole genome shotgun (WGS) entry which is preliminary data.</text>
</comment>
<evidence type="ECO:0000313" key="6">
    <source>
        <dbReference type="Proteomes" id="UP000321798"/>
    </source>
</evidence>
<dbReference type="AlphaFoldDB" id="A0A512P8X7"/>
<feature type="compositionally biased region" description="Pro residues" evidence="1">
    <location>
        <begin position="304"/>
        <end position="328"/>
    </location>
</feature>
<feature type="compositionally biased region" description="Pro residues" evidence="1">
    <location>
        <begin position="270"/>
        <end position="288"/>
    </location>
</feature>
<evidence type="ECO:0000256" key="1">
    <source>
        <dbReference type="SAM" id="MobiDB-lite"/>
    </source>
</evidence>
<proteinExistence type="predicted"/>
<evidence type="ECO:0000259" key="3">
    <source>
        <dbReference type="Pfam" id="PF04024"/>
    </source>
</evidence>
<sequence>MDTQTPDGTAPGAAPDPGPAAAASAGPAGTPPPQAPPAAGPWAPPAAGSRPLNGFFGGVRRLGIVRTDERWIGGVAGGFARKLGVDPLLARGILAVSVLLGGLGLVVYGVAWALLPEERDGRIHLEEMVAGRFDIGLIGAFGLTIVGLGRGTDVFWLLHVPDGLQGLAWVLFVGGLVALVVVGVNHRQSDGRPAAPRPTTPYGPGAPYRPYGPYGPYPQPGAPTDSAPAASAAPTAPAAPFGTPAPFGGPARPTSPATSETSTPMSATLPVPPPGPQTTPPPAAPYGPAPYTYGPYSTTQGPVPGRPPVATAPPLPPRPPKPPRPPRQGPGAATVGVVVSLSLLGLAVLMLADRAGWFDGPVLLTAGGIAVVLGGLGIMVSGARGRSSGLLGFLSIAGLVVLAPAVAVENGSMIWTSDGTVTSSAAQWTPTSRSEAETGLTAGVGDTTVDLTQVRLGGEAVEVPISMDVGNLRIIVPSGTGVRAVVTNDLGSITWDVDGEHQEASGVALSDREFETQAAQDGNEQLVLEVSLDAGDITIEEN</sequence>
<dbReference type="EMBL" id="BKAL01000001">
    <property type="protein sequence ID" value="GEP67640.1"/>
    <property type="molecule type" value="Genomic_DNA"/>
</dbReference>
<evidence type="ECO:0000256" key="2">
    <source>
        <dbReference type="SAM" id="Phobius"/>
    </source>
</evidence>
<feature type="domain" description="Cell wall-active antibiotics response LiaF-like C-terminal" evidence="4">
    <location>
        <begin position="440"/>
        <end position="539"/>
    </location>
</feature>
<feature type="compositionally biased region" description="Low complexity" evidence="1">
    <location>
        <begin position="202"/>
        <end position="212"/>
    </location>
</feature>
<feature type="compositionally biased region" description="Low complexity" evidence="1">
    <location>
        <begin position="222"/>
        <end position="268"/>
    </location>
</feature>
<feature type="transmembrane region" description="Helical" evidence="2">
    <location>
        <begin position="164"/>
        <end position="184"/>
    </location>
</feature>
<feature type="domain" description="Phage shock protein PspC N-terminal" evidence="3">
    <location>
        <begin position="66"/>
        <end position="118"/>
    </location>
</feature>
<organism evidence="5 6">
    <name type="scientific">Cellulomonas soli</name>
    <dbReference type="NCBI Taxonomy" id="931535"/>
    <lineage>
        <taxon>Bacteria</taxon>
        <taxon>Bacillati</taxon>
        <taxon>Actinomycetota</taxon>
        <taxon>Actinomycetes</taxon>
        <taxon>Micrococcales</taxon>
        <taxon>Cellulomonadaceae</taxon>
        <taxon>Cellulomonas</taxon>
    </lineage>
</organism>
<feature type="transmembrane region" description="Helical" evidence="2">
    <location>
        <begin position="363"/>
        <end position="383"/>
    </location>
</feature>
<reference evidence="5 6" key="1">
    <citation type="submission" date="2019-07" db="EMBL/GenBank/DDBJ databases">
        <title>Whole genome shotgun sequence of Cellulomonas soli NBRC 109434.</title>
        <authorList>
            <person name="Hosoyama A."/>
            <person name="Uohara A."/>
            <person name="Ohji S."/>
            <person name="Ichikawa N."/>
        </authorList>
    </citation>
    <scope>NUCLEOTIDE SEQUENCE [LARGE SCALE GENOMIC DNA]</scope>
    <source>
        <strain evidence="5 6">NBRC 109434</strain>
    </source>
</reference>
<gene>
    <name evidence="5" type="ORF">CSO01_03550</name>
</gene>
<keyword evidence="6" id="KW-1185">Reference proteome</keyword>
<feature type="compositionally biased region" description="Pro residues" evidence="1">
    <location>
        <begin position="29"/>
        <end position="44"/>
    </location>
</feature>
<protein>
    <recommendedName>
        <fullName evidence="7">Phage shock protein PspC N-terminal domain-containing protein</fullName>
    </recommendedName>
</protein>
<feature type="transmembrane region" description="Helical" evidence="2">
    <location>
        <begin position="390"/>
        <end position="408"/>
    </location>
</feature>
<feature type="transmembrane region" description="Helical" evidence="2">
    <location>
        <begin position="135"/>
        <end position="158"/>
    </location>
</feature>
<feature type="transmembrane region" description="Helical" evidence="2">
    <location>
        <begin position="93"/>
        <end position="115"/>
    </location>
</feature>
<dbReference type="Pfam" id="PF09922">
    <property type="entry name" value="LiaF-like_C"/>
    <property type="match status" value="1"/>
</dbReference>
<feature type="compositionally biased region" description="Low complexity" evidence="1">
    <location>
        <begin position="1"/>
        <end position="28"/>
    </location>
</feature>
<keyword evidence="2" id="KW-0472">Membrane</keyword>
<dbReference type="InterPro" id="IPR007168">
    <property type="entry name" value="Phageshock_PspC_N"/>
</dbReference>
<dbReference type="RefSeq" id="WP_146951393.1">
    <property type="nucleotide sequence ID" value="NZ_BAABBJ010000005.1"/>
</dbReference>
<accession>A0A512P8X7</accession>
<evidence type="ECO:0008006" key="7">
    <source>
        <dbReference type="Google" id="ProtNLM"/>
    </source>
</evidence>
<evidence type="ECO:0000313" key="5">
    <source>
        <dbReference type="EMBL" id="GEP67640.1"/>
    </source>
</evidence>
<evidence type="ECO:0000259" key="4">
    <source>
        <dbReference type="Pfam" id="PF09922"/>
    </source>
</evidence>
<dbReference type="OrthoDB" id="7359894at2"/>